<sequence length="327" mass="36460">MGPLPALVEEREGTRTLQRLFDEIDLPLSIIPEPNHRMPLADLIDLFEYAARRTGDPLFGLTVGTTMGGKFGKWVDYALSAPTLGGHLERASRTLRYHQSGTRLTLSVRGDVAKYTYHIPVRPAHGARQHLEHTIPALLSCFRHYCGESWQPLRIEVGYGGDNRLSAVEDALGVPILANRSALSIVFPAADLARALLDNPARESPPTLHDLKAMVRQRPPSDIAGIVADIACTRLLEGRTDMEGAASRMGLAVRTLQRRLHEQGFTYRDILAQTRLDRARHLLTETGQSVTEIALCLGYEEPAHFTRAFRRATDMAPRTYRRMIARV</sequence>
<comment type="caution">
    <text evidence="5">The sequence shown here is derived from an EMBL/GenBank/DDBJ whole genome shotgun (WGS) entry which is preliminary data.</text>
</comment>
<protein>
    <submittedName>
        <fullName evidence="5">AraC family transcriptional regulator</fullName>
    </submittedName>
</protein>
<organism evidence="5 6">
    <name type="scientific">Microbaculum marinisediminis</name>
    <dbReference type="NCBI Taxonomy" id="2931392"/>
    <lineage>
        <taxon>Bacteria</taxon>
        <taxon>Pseudomonadati</taxon>
        <taxon>Pseudomonadota</taxon>
        <taxon>Alphaproteobacteria</taxon>
        <taxon>Hyphomicrobiales</taxon>
        <taxon>Tepidamorphaceae</taxon>
        <taxon>Microbaculum</taxon>
    </lineage>
</organism>
<dbReference type="InterPro" id="IPR009057">
    <property type="entry name" value="Homeodomain-like_sf"/>
</dbReference>
<dbReference type="Pfam" id="PF12833">
    <property type="entry name" value="HTH_18"/>
    <property type="match status" value="1"/>
</dbReference>
<evidence type="ECO:0000313" key="6">
    <source>
        <dbReference type="Proteomes" id="UP001320898"/>
    </source>
</evidence>
<keyword evidence="3" id="KW-0804">Transcription</keyword>
<dbReference type="GO" id="GO:0005829">
    <property type="term" value="C:cytosol"/>
    <property type="evidence" value="ECO:0007669"/>
    <property type="project" value="TreeGrafter"/>
</dbReference>
<proteinExistence type="predicted"/>
<evidence type="ECO:0000256" key="1">
    <source>
        <dbReference type="ARBA" id="ARBA00023015"/>
    </source>
</evidence>
<dbReference type="InterPro" id="IPR018060">
    <property type="entry name" value="HTH_AraC"/>
</dbReference>
<dbReference type="EMBL" id="JALIDZ010000003">
    <property type="protein sequence ID" value="MCT8971875.1"/>
    <property type="molecule type" value="Genomic_DNA"/>
</dbReference>
<dbReference type="GO" id="GO:0000976">
    <property type="term" value="F:transcription cis-regulatory region binding"/>
    <property type="evidence" value="ECO:0007669"/>
    <property type="project" value="TreeGrafter"/>
</dbReference>
<dbReference type="Proteomes" id="UP001320898">
    <property type="component" value="Unassembled WGS sequence"/>
</dbReference>
<dbReference type="RefSeq" id="WP_261615441.1">
    <property type="nucleotide sequence ID" value="NZ_JALIDZ010000003.1"/>
</dbReference>
<dbReference type="SUPFAM" id="SSF46689">
    <property type="entry name" value="Homeodomain-like"/>
    <property type="match status" value="1"/>
</dbReference>
<dbReference type="Gene3D" id="1.10.10.60">
    <property type="entry name" value="Homeodomain-like"/>
    <property type="match status" value="1"/>
</dbReference>
<evidence type="ECO:0000256" key="3">
    <source>
        <dbReference type="ARBA" id="ARBA00023163"/>
    </source>
</evidence>
<dbReference type="PRINTS" id="PR00032">
    <property type="entry name" value="HTHARAC"/>
</dbReference>
<keyword evidence="6" id="KW-1185">Reference proteome</keyword>
<dbReference type="PROSITE" id="PS01124">
    <property type="entry name" value="HTH_ARAC_FAMILY_2"/>
    <property type="match status" value="1"/>
</dbReference>
<dbReference type="PROSITE" id="PS00041">
    <property type="entry name" value="HTH_ARAC_FAMILY_1"/>
    <property type="match status" value="1"/>
</dbReference>
<accession>A0AAW5QY17</accession>
<dbReference type="Pfam" id="PF12625">
    <property type="entry name" value="Arabinose_bd"/>
    <property type="match status" value="1"/>
</dbReference>
<gene>
    <name evidence="5" type="ORF">MUB46_08430</name>
</gene>
<reference evidence="5 6" key="1">
    <citation type="submission" date="2022-04" db="EMBL/GenBank/DDBJ databases">
        <authorList>
            <person name="Ye Y.-Q."/>
            <person name="Du Z.-J."/>
        </authorList>
    </citation>
    <scope>NUCLEOTIDE SEQUENCE [LARGE SCALE GENOMIC DNA]</scope>
    <source>
        <strain evidence="5 6">A6E488</strain>
    </source>
</reference>
<keyword evidence="2" id="KW-0238">DNA-binding</keyword>
<dbReference type="PANTHER" id="PTHR47894:SF4">
    <property type="entry name" value="HTH-TYPE TRANSCRIPTIONAL REGULATOR GADX"/>
    <property type="match status" value="1"/>
</dbReference>
<evidence type="ECO:0000256" key="2">
    <source>
        <dbReference type="ARBA" id="ARBA00023125"/>
    </source>
</evidence>
<evidence type="ECO:0000313" key="5">
    <source>
        <dbReference type="EMBL" id="MCT8971875.1"/>
    </source>
</evidence>
<evidence type="ECO:0000259" key="4">
    <source>
        <dbReference type="PROSITE" id="PS01124"/>
    </source>
</evidence>
<dbReference type="PANTHER" id="PTHR47894">
    <property type="entry name" value="HTH-TYPE TRANSCRIPTIONAL REGULATOR GADX"/>
    <property type="match status" value="1"/>
</dbReference>
<name>A0AAW5QY17_9HYPH</name>
<feature type="domain" description="HTH araC/xylS-type" evidence="4">
    <location>
        <begin position="242"/>
        <end position="323"/>
    </location>
</feature>
<dbReference type="InterPro" id="IPR020449">
    <property type="entry name" value="Tscrpt_reg_AraC-type_HTH"/>
</dbReference>
<dbReference type="InterPro" id="IPR018062">
    <property type="entry name" value="HTH_AraC-typ_CS"/>
</dbReference>
<dbReference type="SMART" id="SM00342">
    <property type="entry name" value="HTH_ARAC"/>
    <property type="match status" value="1"/>
</dbReference>
<keyword evidence="1" id="KW-0805">Transcription regulation</keyword>
<dbReference type="InterPro" id="IPR032687">
    <property type="entry name" value="AraC-type_N"/>
</dbReference>
<dbReference type="AlphaFoldDB" id="A0AAW5QY17"/>
<dbReference type="GO" id="GO:0003700">
    <property type="term" value="F:DNA-binding transcription factor activity"/>
    <property type="evidence" value="ECO:0007669"/>
    <property type="project" value="InterPro"/>
</dbReference>